<dbReference type="Proteomes" id="UP001300745">
    <property type="component" value="Unassembled WGS sequence"/>
</dbReference>
<dbReference type="InterPro" id="IPR020845">
    <property type="entry name" value="AMP-binding_CS"/>
</dbReference>
<dbReference type="PANTHER" id="PTHR43767:SF1">
    <property type="entry name" value="NONRIBOSOMAL PEPTIDE SYNTHASE PES1 (EUROFUNG)-RELATED"/>
    <property type="match status" value="1"/>
</dbReference>
<accession>A0ABT3SMU1</accession>
<dbReference type="InterPro" id="IPR025110">
    <property type="entry name" value="AMP-bd_C"/>
</dbReference>
<dbReference type="InterPro" id="IPR000873">
    <property type="entry name" value="AMP-dep_synth/lig_dom"/>
</dbReference>
<evidence type="ECO:0000259" key="1">
    <source>
        <dbReference type="Pfam" id="PF00501"/>
    </source>
</evidence>
<evidence type="ECO:0000259" key="2">
    <source>
        <dbReference type="Pfam" id="PF13193"/>
    </source>
</evidence>
<evidence type="ECO:0000313" key="4">
    <source>
        <dbReference type="Proteomes" id="UP001300745"/>
    </source>
</evidence>
<reference evidence="3 4" key="1">
    <citation type="submission" date="2022-11" db="EMBL/GenBank/DDBJ databases">
        <title>Mycobacterium sp. nov.</title>
        <authorList>
            <person name="Papic B."/>
            <person name="Spicic S."/>
            <person name="Duvnjak S."/>
        </authorList>
    </citation>
    <scope>NUCLEOTIDE SEQUENCE [LARGE SCALE GENOMIC DNA]</scope>
    <source>
        <strain evidence="3 4">CVI_P4</strain>
    </source>
</reference>
<dbReference type="PROSITE" id="PS00455">
    <property type="entry name" value="AMP_BINDING"/>
    <property type="match status" value="1"/>
</dbReference>
<dbReference type="SUPFAM" id="SSF56801">
    <property type="entry name" value="Acetyl-CoA synthetase-like"/>
    <property type="match status" value="1"/>
</dbReference>
<sequence length="524" mass="58079">MIGDILRDQADHVGDDVFLRFDDRCLSYGEINSRANAIGAGLKQLGVEIGDTVAILMENSLELAQTTFGVNKAGAIWSPTNTAYKGQWLADTFADGRARVLVVDAAYLPRVLDLNDVPFDYIVVNGPCPDDVPVPAGVLSWEELAAGQGIPELPSTANCFSTSAVMWTSGTTGRSKGVCQSHSAWLAGALTMARGYDTAEGDVFYCCVPMYNSGAWVTSLYASLVSGTQCAIDPRFSVSDFWNRCRKYEATQIFTLGAMHMHLLQQKPSESDLNNNVRVAGLIPIPPDAAAEFRRRFGVDYVWQGFGQSEVMPWSITHRGRLYKPGSCGTPRDDLDVRALDDNDEEVPVGQVGEICIRPKRPGVIFSGYFGQPEATLKAFRNLWYHSGDLGRFDEDGELFFVDRKHDFMRYKGRNISSFEIECLVSRHPAVAEAVVYGVKSQELEFEDEPKLCVLLREGEIATAEDIALFIAHNAPYYLVPRYIEFVEGFPRTPTGKVQKFKLKEHGVTDRDWDRDAAGFVVAR</sequence>
<dbReference type="Pfam" id="PF00501">
    <property type="entry name" value="AMP-binding"/>
    <property type="match status" value="1"/>
</dbReference>
<dbReference type="Gene3D" id="3.30.300.30">
    <property type="match status" value="1"/>
</dbReference>
<proteinExistence type="predicted"/>
<evidence type="ECO:0000313" key="3">
    <source>
        <dbReference type="EMBL" id="MCX2940845.1"/>
    </source>
</evidence>
<name>A0ABT3SMU1_9MYCO</name>
<dbReference type="Gene3D" id="3.40.50.12780">
    <property type="entry name" value="N-terminal domain of ligase-like"/>
    <property type="match status" value="1"/>
</dbReference>
<comment type="caution">
    <text evidence="3">The sequence shown here is derived from an EMBL/GenBank/DDBJ whole genome shotgun (WGS) entry which is preliminary data.</text>
</comment>
<protein>
    <submittedName>
        <fullName evidence="3">AMP-binding protein</fullName>
    </submittedName>
</protein>
<keyword evidence="4" id="KW-1185">Reference proteome</keyword>
<feature type="domain" description="AMP-dependent synthetase/ligase" evidence="1">
    <location>
        <begin position="7"/>
        <end position="370"/>
    </location>
</feature>
<dbReference type="EMBL" id="JAPJDO010000049">
    <property type="protein sequence ID" value="MCX2940845.1"/>
    <property type="molecule type" value="Genomic_DNA"/>
</dbReference>
<dbReference type="InterPro" id="IPR050237">
    <property type="entry name" value="ATP-dep_AMP-bd_enzyme"/>
</dbReference>
<dbReference type="InterPro" id="IPR045851">
    <property type="entry name" value="AMP-bd_C_sf"/>
</dbReference>
<dbReference type="InterPro" id="IPR042099">
    <property type="entry name" value="ANL_N_sf"/>
</dbReference>
<dbReference type="Pfam" id="PF13193">
    <property type="entry name" value="AMP-binding_C"/>
    <property type="match status" value="1"/>
</dbReference>
<dbReference type="PANTHER" id="PTHR43767">
    <property type="entry name" value="LONG-CHAIN-FATTY-ACID--COA LIGASE"/>
    <property type="match status" value="1"/>
</dbReference>
<feature type="domain" description="AMP-binding enzyme C-terminal" evidence="2">
    <location>
        <begin position="420"/>
        <end position="497"/>
    </location>
</feature>
<gene>
    <name evidence="3" type="ORF">ORI27_29555</name>
</gene>
<dbReference type="RefSeq" id="WP_266000713.1">
    <property type="nucleotide sequence ID" value="NZ_JAPJDN010000049.1"/>
</dbReference>
<organism evidence="3 4">
    <name type="scientific">Mycobacterium pinniadriaticum</name>
    <dbReference type="NCBI Taxonomy" id="2994102"/>
    <lineage>
        <taxon>Bacteria</taxon>
        <taxon>Bacillati</taxon>
        <taxon>Actinomycetota</taxon>
        <taxon>Actinomycetes</taxon>
        <taxon>Mycobacteriales</taxon>
        <taxon>Mycobacteriaceae</taxon>
        <taxon>Mycobacterium</taxon>
    </lineage>
</organism>